<keyword evidence="2" id="KW-1133">Transmembrane helix</keyword>
<dbReference type="AlphaFoldDB" id="A0AAV2S113"/>
<keyword evidence="4" id="KW-1185">Reference proteome</keyword>
<evidence type="ECO:0000313" key="3">
    <source>
        <dbReference type="EMBL" id="CAL4156504.1"/>
    </source>
</evidence>
<gene>
    <name evidence="3" type="ORF">MNOR_LOCUS31727</name>
</gene>
<protein>
    <submittedName>
        <fullName evidence="3">Uncharacterized protein</fullName>
    </submittedName>
</protein>
<evidence type="ECO:0000256" key="1">
    <source>
        <dbReference type="SAM" id="MobiDB-lite"/>
    </source>
</evidence>
<comment type="caution">
    <text evidence="3">The sequence shown here is derived from an EMBL/GenBank/DDBJ whole genome shotgun (WGS) entry which is preliminary data.</text>
</comment>
<evidence type="ECO:0000256" key="2">
    <source>
        <dbReference type="SAM" id="Phobius"/>
    </source>
</evidence>
<evidence type="ECO:0000313" key="4">
    <source>
        <dbReference type="Proteomes" id="UP001497623"/>
    </source>
</evidence>
<dbReference type="EMBL" id="CAXKWB010041507">
    <property type="protein sequence ID" value="CAL4156504.1"/>
    <property type="molecule type" value="Genomic_DNA"/>
</dbReference>
<keyword evidence="2" id="KW-0812">Transmembrane</keyword>
<organism evidence="3 4">
    <name type="scientific">Meganyctiphanes norvegica</name>
    <name type="common">Northern krill</name>
    <name type="synonym">Thysanopoda norvegica</name>
    <dbReference type="NCBI Taxonomy" id="48144"/>
    <lineage>
        <taxon>Eukaryota</taxon>
        <taxon>Metazoa</taxon>
        <taxon>Ecdysozoa</taxon>
        <taxon>Arthropoda</taxon>
        <taxon>Crustacea</taxon>
        <taxon>Multicrustacea</taxon>
        <taxon>Malacostraca</taxon>
        <taxon>Eumalacostraca</taxon>
        <taxon>Eucarida</taxon>
        <taxon>Euphausiacea</taxon>
        <taxon>Euphausiidae</taxon>
        <taxon>Meganyctiphanes</taxon>
    </lineage>
</organism>
<feature type="transmembrane region" description="Helical" evidence="2">
    <location>
        <begin position="96"/>
        <end position="122"/>
    </location>
</feature>
<accession>A0AAV2S113</accession>
<sequence>MGVINKNYACVSNDKKVKTKHGKVEESARDSATRNINVSWVSHKKCKKVKRKCPIENAQKCRKNSTTHYYDEMNCNCICIIQGEDNCERVVLQNSLALGIIIWLPILAFLLGIAASLAFLYFKARQNKDDGPKNDFINLDIVKSQVIGFSDVEQPIDPPTPPAPIDETSQEKIGFIH</sequence>
<proteinExistence type="predicted"/>
<reference evidence="3 4" key="1">
    <citation type="submission" date="2024-05" db="EMBL/GenBank/DDBJ databases">
        <authorList>
            <person name="Wallberg A."/>
        </authorList>
    </citation>
    <scope>NUCLEOTIDE SEQUENCE [LARGE SCALE GENOMIC DNA]</scope>
</reference>
<dbReference type="Proteomes" id="UP001497623">
    <property type="component" value="Unassembled WGS sequence"/>
</dbReference>
<keyword evidence="2" id="KW-0472">Membrane</keyword>
<feature type="region of interest" description="Disordered" evidence="1">
    <location>
        <begin position="152"/>
        <end position="177"/>
    </location>
</feature>
<name>A0AAV2S113_MEGNR</name>